<dbReference type="SUPFAM" id="SSF55874">
    <property type="entry name" value="ATPase domain of HSP90 chaperone/DNA topoisomerase II/histidine kinase"/>
    <property type="match status" value="1"/>
</dbReference>
<proteinExistence type="predicted"/>
<dbReference type="Pfam" id="PF02518">
    <property type="entry name" value="HATPase_c"/>
    <property type="match status" value="1"/>
</dbReference>
<dbReference type="InterPro" id="IPR005467">
    <property type="entry name" value="His_kinase_dom"/>
</dbReference>
<dbReference type="EC" id="2.7.13.3" evidence="2"/>
<evidence type="ECO:0000256" key="4">
    <source>
        <dbReference type="ARBA" id="ARBA00022777"/>
    </source>
</evidence>
<dbReference type="InterPro" id="IPR036890">
    <property type="entry name" value="HATPase_C_sf"/>
</dbReference>
<dbReference type="SMART" id="SM00387">
    <property type="entry name" value="HATPase_c"/>
    <property type="match status" value="1"/>
</dbReference>
<evidence type="ECO:0000313" key="7">
    <source>
        <dbReference type="EMBL" id="KAA4024173.1"/>
    </source>
</evidence>
<dbReference type="GO" id="GO:0004673">
    <property type="term" value="F:protein histidine kinase activity"/>
    <property type="evidence" value="ECO:0007669"/>
    <property type="project" value="UniProtKB-EC"/>
</dbReference>
<dbReference type="PANTHER" id="PTHR43711:SF31">
    <property type="entry name" value="HISTIDINE KINASE"/>
    <property type="match status" value="1"/>
</dbReference>
<dbReference type="PRINTS" id="PR00344">
    <property type="entry name" value="BCTRLSENSOR"/>
</dbReference>
<dbReference type="GO" id="GO:0000160">
    <property type="term" value="P:phosphorelay signal transduction system"/>
    <property type="evidence" value="ECO:0007669"/>
    <property type="project" value="UniProtKB-KW"/>
</dbReference>
<comment type="catalytic activity">
    <reaction evidence="1">
        <text>ATP + protein L-histidine = ADP + protein N-phospho-L-histidine.</text>
        <dbReference type="EC" id="2.7.13.3"/>
    </reaction>
</comment>
<sequence length="109" mass="12406">RMQQLIINLLSNADKFTKRGKITLDFSVNEEKQMAIFSVTDTGCGIPKEKQGLVFERFEKLNEYAQGTGLGLSICKLIVHKWRGSIWIDPDYTGGARFVFSHPLNIEKE</sequence>
<evidence type="ECO:0000256" key="1">
    <source>
        <dbReference type="ARBA" id="ARBA00000085"/>
    </source>
</evidence>
<dbReference type="InterPro" id="IPR050736">
    <property type="entry name" value="Sensor_HK_Regulatory"/>
</dbReference>
<comment type="caution">
    <text evidence="7">The sequence shown here is derived from an EMBL/GenBank/DDBJ whole genome shotgun (WGS) entry which is preliminary data.</text>
</comment>
<gene>
    <name evidence="7" type="ORF">F3D60_23285</name>
</gene>
<dbReference type="InterPro" id="IPR003594">
    <property type="entry name" value="HATPase_dom"/>
</dbReference>
<keyword evidence="7" id="KW-0547">Nucleotide-binding</keyword>
<dbReference type="PROSITE" id="PS50109">
    <property type="entry name" value="HIS_KIN"/>
    <property type="match status" value="1"/>
</dbReference>
<feature type="non-terminal residue" evidence="7">
    <location>
        <position position="1"/>
    </location>
</feature>
<evidence type="ECO:0000259" key="6">
    <source>
        <dbReference type="PROSITE" id="PS50109"/>
    </source>
</evidence>
<evidence type="ECO:0000256" key="5">
    <source>
        <dbReference type="ARBA" id="ARBA00023012"/>
    </source>
</evidence>
<dbReference type="GO" id="GO:0005524">
    <property type="term" value="F:ATP binding"/>
    <property type="evidence" value="ECO:0007669"/>
    <property type="project" value="UniProtKB-KW"/>
</dbReference>
<keyword evidence="5" id="KW-0902">Two-component regulatory system</keyword>
<evidence type="ECO:0000256" key="3">
    <source>
        <dbReference type="ARBA" id="ARBA00022679"/>
    </source>
</evidence>
<accession>A0A641S039</accession>
<feature type="domain" description="Histidine kinase" evidence="6">
    <location>
        <begin position="1"/>
        <end position="106"/>
    </location>
</feature>
<dbReference type="InterPro" id="IPR004358">
    <property type="entry name" value="Sig_transdc_His_kin-like_C"/>
</dbReference>
<dbReference type="AlphaFoldDB" id="A0A641S039"/>
<organism evidence="7">
    <name type="scientific">Bacteroides ovatus</name>
    <dbReference type="NCBI Taxonomy" id="28116"/>
    <lineage>
        <taxon>Bacteria</taxon>
        <taxon>Pseudomonadati</taxon>
        <taxon>Bacteroidota</taxon>
        <taxon>Bacteroidia</taxon>
        <taxon>Bacteroidales</taxon>
        <taxon>Bacteroidaceae</taxon>
        <taxon>Bacteroides</taxon>
    </lineage>
</organism>
<dbReference type="PANTHER" id="PTHR43711">
    <property type="entry name" value="TWO-COMPONENT HISTIDINE KINASE"/>
    <property type="match status" value="1"/>
</dbReference>
<protein>
    <recommendedName>
        <fullName evidence="2">histidine kinase</fullName>
        <ecNumber evidence="2">2.7.13.3</ecNumber>
    </recommendedName>
</protein>
<name>A0A641S039_BACOV</name>
<dbReference type="Gene3D" id="3.30.565.10">
    <property type="entry name" value="Histidine kinase-like ATPase, C-terminal domain"/>
    <property type="match status" value="1"/>
</dbReference>
<keyword evidence="3" id="KW-0808">Transferase</keyword>
<reference evidence="7" key="1">
    <citation type="journal article" date="2019" name="Nat. Med.">
        <title>A library of human gut bacterial isolates paired with longitudinal multiomics data enables mechanistic microbiome research.</title>
        <authorList>
            <person name="Poyet M."/>
            <person name="Groussin M."/>
            <person name="Gibbons S.M."/>
            <person name="Avila-Pacheco J."/>
            <person name="Jiang X."/>
            <person name="Kearney S.M."/>
            <person name="Perrotta A.R."/>
            <person name="Berdy B."/>
            <person name="Zhao S."/>
            <person name="Lieberman T.D."/>
            <person name="Swanson P.K."/>
            <person name="Smith M."/>
            <person name="Roesemann S."/>
            <person name="Alexander J.E."/>
            <person name="Rich S.A."/>
            <person name="Livny J."/>
            <person name="Vlamakis H."/>
            <person name="Clish C."/>
            <person name="Bullock K."/>
            <person name="Deik A."/>
            <person name="Scott J."/>
            <person name="Pierce K.A."/>
            <person name="Xavier R.J."/>
            <person name="Alm E.J."/>
        </authorList>
    </citation>
    <scope>NUCLEOTIDE SEQUENCE</scope>
    <source>
        <strain evidence="7">BIOML-A147</strain>
    </source>
</reference>
<keyword evidence="7" id="KW-0067">ATP-binding</keyword>
<keyword evidence="4" id="KW-0418">Kinase</keyword>
<evidence type="ECO:0000256" key="2">
    <source>
        <dbReference type="ARBA" id="ARBA00012438"/>
    </source>
</evidence>
<dbReference type="EMBL" id="VWKO01000233">
    <property type="protein sequence ID" value="KAA4024173.1"/>
    <property type="molecule type" value="Genomic_DNA"/>
</dbReference>